<dbReference type="EMBL" id="KE504122">
    <property type="protein sequence ID" value="EPT06009.1"/>
    <property type="molecule type" value="Genomic_DNA"/>
</dbReference>
<comment type="similarity">
    <text evidence="9">Belongs to the SQRD family.</text>
</comment>
<keyword evidence="8" id="KW-0496">Mitochondrion</keyword>
<evidence type="ECO:0000256" key="10">
    <source>
        <dbReference type="ARBA" id="ARBA00070160"/>
    </source>
</evidence>
<dbReference type="eggNOG" id="KOG3851">
    <property type="taxonomic scope" value="Eukaryota"/>
</dbReference>
<proteinExistence type="inferred from homology"/>
<evidence type="ECO:0000256" key="4">
    <source>
        <dbReference type="ARBA" id="ARBA00022719"/>
    </source>
</evidence>
<gene>
    <name evidence="12" type="ORF">FOMPIDRAFT_148205</name>
</gene>
<evidence type="ECO:0000259" key="11">
    <source>
        <dbReference type="Pfam" id="PF07992"/>
    </source>
</evidence>
<dbReference type="InterPro" id="IPR023753">
    <property type="entry name" value="FAD/NAD-binding_dom"/>
</dbReference>
<dbReference type="GO" id="GO:0070221">
    <property type="term" value="P:sulfide oxidation, using sulfide:quinone oxidoreductase"/>
    <property type="evidence" value="ECO:0007669"/>
    <property type="project" value="TreeGrafter"/>
</dbReference>
<dbReference type="Proteomes" id="UP000015241">
    <property type="component" value="Unassembled WGS sequence"/>
</dbReference>
<dbReference type="FunCoup" id="S8ESX1">
    <property type="interactions" value="230"/>
</dbReference>
<evidence type="ECO:0000256" key="1">
    <source>
        <dbReference type="ARBA" id="ARBA00001974"/>
    </source>
</evidence>
<evidence type="ECO:0000256" key="8">
    <source>
        <dbReference type="ARBA" id="ARBA00023128"/>
    </source>
</evidence>
<dbReference type="Gene3D" id="3.50.50.60">
    <property type="entry name" value="FAD/NAD(P)-binding domain"/>
    <property type="match status" value="2"/>
</dbReference>
<dbReference type="FunFam" id="3.50.50.60:FF:000034">
    <property type="entry name" value="sulfide:quinone oxidoreductase, mitochondrial"/>
    <property type="match status" value="1"/>
</dbReference>
<dbReference type="STRING" id="743788.S8ESX1"/>
<dbReference type="OrthoDB" id="5376590at2759"/>
<name>S8ESX1_FOMSC</name>
<comment type="subcellular location">
    <subcellularLocation>
        <location evidence="2">Mitochondrion</location>
    </subcellularLocation>
</comment>
<dbReference type="GO" id="GO:0048038">
    <property type="term" value="F:quinone binding"/>
    <property type="evidence" value="ECO:0007669"/>
    <property type="project" value="UniProtKB-KW"/>
</dbReference>
<comment type="cofactor">
    <cofactor evidence="1">
        <name>FAD</name>
        <dbReference type="ChEBI" id="CHEBI:57692"/>
    </cofactor>
</comment>
<keyword evidence="6" id="KW-0809">Transit peptide</keyword>
<keyword evidence="3" id="KW-0285">Flavoprotein</keyword>
<keyword evidence="7" id="KW-0560">Oxidoreductase</keyword>
<dbReference type="InterPro" id="IPR015904">
    <property type="entry name" value="Sulphide_quinone_reductase"/>
</dbReference>
<reference evidence="12 13" key="1">
    <citation type="journal article" date="2012" name="Science">
        <title>The Paleozoic origin of enzymatic lignin decomposition reconstructed from 31 fungal genomes.</title>
        <authorList>
            <person name="Floudas D."/>
            <person name="Binder M."/>
            <person name="Riley R."/>
            <person name="Barry K."/>
            <person name="Blanchette R.A."/>
            <person name="Henrissat B."/>
            <person name="Martinez A.T."/>
            <person name="Otillar R."/>
            <person name="Spatafora J.W."/>
            <person name="Yadav J.S."/>
            <person name="Aerts A."/>
            <person name="Benoit I."/>
            <person name="Boyd A."/>
            <person name="Carlson A."/>
            <person name="Copeland A."/>
            <person name="Coutinho P.M."/>
            <person name="de Vries R.P."/>
            <person name="Ferreira P."/>
            <person name="Findley K."/>
            <person name="Foster B."/>
            <person name="Gaskell J."/>
            <person name="Glotzer D."/>
            <person name="Gorecki P."/>
            <person name="Heitman J."/>
            <person name="Hesse C."/>
            <person name="Hori C."/>
            <person name="Igarashi K."/>
            <person name="Jurgens J.A."/>
            <person name="Kallen N."/>
            <person name="Kersten P."/>
            <person name="Kohler A."/>
            <person name="Kuees U."/>
            <person name="Kumar T.K.A."/>
            <person name="Kuo A."/>
            <person name="LaButti K."/>
            <person name="Larrondo L.F."/>
            <person name="Lindquist E."/>
            <person name="Ling A."/>
            <person name="Lombard V."/>
            <person name="Lucas S."/>
            <person name="Lundell T."/>
            <person name="Martin R."/>
            <person name="McLaughlin D.J."/>
            <person name="Morgenstern I."/>
            <person name="Morin E."/>
            <person name="Murat C."/>
            <person name="Nagy L.G."/>
            <person name="Nolan M."/>
            <person name="Ohm R.A."/>
            <person name="Patyshakuliyeva A."/>
            <person name="Rokas A."/>
            <person name="Ruiz-Duenas F.J."/>
            <person name="Sabat G."/>
            <person name="Salamov A."/>
            <person name="Samejima M."/>
            <person name="Schmutz J."/>
            <person name="Slot J.C."/>
            <person name="St John F."/>
            <person name="Stenlid J."/>
            <person name="Sun H."/>
            <person name="Sun S."/>
            <person name="Syed K."/>
            <person name="Tsang A."/>
            <person name="Wiebenga A."/>
            <person name="Young D."/>
            <person name="Pisabarro A."/>
            <person name="Eastwood D.C."/>
            <person name="Martin F."/>
            <person name="Cullen D."/>
            <person name="Grigoriev I.V."/>
            <person name="Hibbett D.S."/>
        </authorList>
    </citation>
    <scope>NUCLEOTIDE SEQUENCE</scope>
    <source>
        <strain evidence="13">FP-58527</strain>
    </source>
</reference>
<keyword evidence="5" id="KW-0274">FAD</keyword>
<feature type="domain" description="FAD/NAD(P)-binding" evidence="11">
    <location>
        <begin position="34"/>
        <end position="158"/>
    </location>
</feature>
<evidence type="ECO:0000256" key="3">
    <source>
        <dbReference type="ARBA" id="ARBA00022630"/>
    </source>
</evidence>
<dbReference type="GO" id="GO:0071949">
    <property type="term" value="F:FAD binding"/>
    <property type="evidence" value="ECO:0007669"/>
    <property type="project" value="TreeGrafter"/>
</dbReference>
<dbReference type="InterPro" id="IPR036188">
    <property type="entry name" value="FAD/NAD-bd_sf"/>
</dbReference>
<organism evidence="12 13">
    <name type="scientific">Fomitopsis schrenkii</name>
    <name type="common">Brown rot fungus</name>
    <dbReference type="NCBI Taxonomy" id="2126942"/>
    <lineage>
        <taxon>Eukaryota</taxon>
        <taxon>Fungi</taxon>
        <taxon>Dikarya</taxon>
        <taxon>Basidiomycota</taxon>
        <taxon>Agaricomycotina</taxon>
        <taxon>Agaricomycetes</taxon>
        <taxon>Polyporales</taxon>
        <taxon>Fomitopsis</taxon>
    </lineage>
</organism>
<evidence type="ECO:0000313" key="12">
    <source>
        <dbReference type="EMBL" id="EPT06009.1"/>
    </source>
</evidence>
<dbReference type="InParanoid" id="S8ESX1"/>
<dbReference type="GO" id="GO:0070224">
    <property type="term" value="F:sulfide:quinone oxidoreductase activity"/>
    <property type="evidence" value="ECO:0007669"/>
    <property type="project" value="TreeGrafter"/>
</dbReference>
<dbReference type="PANTHER" id="PTHR10632">
    <property type="entry name" value="SULFIDE:QUINONE OXIDOREDUCTASE"/>
    <property type="match status" value="1"/>
</dbReference>
<dbReference type="Pfam" id="PF07992">
    <property type="entry name" value="Pyr_redox_2"/>
    <property type="match status" value="1"/>
</dbReference>
<evidence type="ECO:0000256" key="5">
    <source>
        <dbReference type="ARBA" id="ARBA00022827"/>
    </source>
</evidence>
<evidence type="ECO:0000256" key="2">
    <source>
        <dbReference type="ARBA" id="ARBA00004173"/>
    </source>
</evidence>
<keyword evidence="4" id="KW-0874">Quinone</keyword>
<evidence type="ECO:0000256" key="7">
    <source>
        <dbReference type="ARBA" id="ARBA00023002"/>
    </source>
</evidence>
<dbReference type="SUPFAM" id="SSF51905">
    <property type="entry name" value="FAD/NAD(P)-binding domain"/>
    <property type="match status" value="1"/>
</dbReference>
<dbReference type="PANTHER" id="PTHR10632:SF2">
    <property type="entry name" value="SULFIDE:QUINONE OXIDOREDUCTASE, MITOCHONDRIAL"/>
    <property type="match status" value="1"/>
</dbReference>
<evidence type="ECO:0000256" key="9">
    <source>
        <dbReference type="ARBA" id="ARBA00060891"/>
    </source>
</evidence>
<sequence length="457" mass="49661">MSSALLAARRKALASHRSLVSSVRWASSDSKDKYKVVVVGAGSGGLTVANQIYNRFKAAGTPLNEGDIAVLDANDYHYYQPGWTLVGAGLKQKIETRKSLKSLIPSHLAHIPENVQAFSPKSNSITTASGRTISYESLVVATGLKTNWENIAGLPKALADSSSGVSSIYSYETCDKVWHDIDALRSGKAIFTQPVGVIKCAGAPQKIMWMAWDRFQKTGRGDQVSVDFYTGTPGMFGVKKYSDALEELRIQRGVGGFFSHNLVAVDAGNHKATFKKGDGSTVTVDYTLLHVSPPMGPLDVVKNSPLADEAGWVSVDQGTLRHTNPEYGNVWALGDCSSLPTSKTAAAITAQAPILTENLFSVVTTGKDLGAQYDGYTSCPLLTGYGQLMLAEFKYGGVPKETFASYFGDQKKPAALYYYLKKDLFPWAYWNHMVQGRWFGSNGFFRPKFPSITNNPQ</sequence>
<dbReference type="AlphaFoldDB" id="S8ESX1"/>
<evidence type="ECO:0000313" key="13">
    <source>
        <dbReference type="Proteomes" id="UP000015241"/>
    </source>
</evidence>
<dbReference type="HOGENOM" id="CLU_030742_2_2_1"/>
<dbReference type="GO" id="GO:0005739">
    <property type="term" value="C:mitochondrion"/>
    <property type="evidence" value="ECO:0007669"/>
    <property type="project" value="UniProtKB-SubCell"/>
</dbReference>
<evidence type="ECO:0000256" key="6">
    <source>
        <dbReference type="ARBA" id="ARBA00022946"/>
    </source>
</evidence>
<keyword evidence="13" id="KW-1185">Reference proteome</keyword>
<accession>S8ESX1</accession>
<protein>
    <recommendedName>
        <fullName evidence="10">Sulfide:quinone oxidoreductase, mitochondrial</fullName>
    </recommendedName>
</protein>